<dbReference type="Gene3D" id="3.20.20.70">
    <property type="entry name" value="Aldolase class I"/>
    <property type="match status" value="1"/>
</dbReference>
<name>A0ABW3JPA1_9FLAO</name>
<keyword evidence="8" id="KW-1185">Reference proteome</keyword>
<evidence type="ECO:0000256" key="3">
    <source>
        <dbReference type="ARBA" id="ARBA00022837"/>
    </source>
</evidence>
<reference evidence="8" key="1">
    <citation type="journal article" date="2019" name="Int. J. Syst. Evol. Microbiol.">
        <title>The Global Catalogue of Microorganisms (GCM) 10K type strain sequencing project: providing services to taxonomists for standard genome sequencing and annotation.</title>
        <authorList>
            <consortium name="The Broad Institute Genomics Platform"/>
            <consortium name="The Broad Institute Genome Sequencing Center for Infectious Disease"/>
            <person name="Wu L."/>
            <person name="Ma J."/>
        </authorList>
    </citation>
    <scope>NUCLEOTIDE SEQUENCE [LARGE SCALE GENOMIC DNA]</scope>
    <source>
        <strain evidence="8">CCUG 62414</strain>
    </source>
</reference>
<organism evidence="7 8">
    <name type="scientific">Mariniflexile jejuense</name>
    <dbReference type="NCBI Taxonomy" id="1173582"/>
    <lineage>
        <taxon>Bacteria</taxon>
        <taxon>Pseudomonadati</taxon>
        <taxon>Bacteroidota</taxon>
        <taxon>Flavobacteriia</taxon>
        <taxon>Flavobacteriales</taxon>
        <taxon>Flavobacteriaceae</taxon>
        <taxon>Mariniflexile</taxon>
    </lineage>
</organism>
<dbReference type="InterPro" id="IPR019563">
    <property type="entry name" value="GH97_catalytic"/>
</dbReference>
<evidence type="ECO:0000256" key="1">
    <source>
        <dbReference type="ARBA" id="ARBA00001913"/>
    </source>
</evidence>
<dbReference type="InterPro" id="IPR052720">
    <property type="entry name" value="Glycosyl_hydrolase_97"/>
</dbReference>
<dbReference type="GO" id="GO:0016787">
    <property type="term" value="F:hydrolase activity"/>
    <property type="evidence" value="ECO:0007669"/>
    <property type="project" value="UniProtKB-KW"/>
</dbReference>
<feature type="domain" description="Glycosyl-hydrolase 97 C-terminal oligomerisation" evidence="6">
    <location>
        <begin position="531"/>
        <end position="627"/>
    </location>
</feature>
<dbReference type="SUPFAM" id="SSF51445">
    <property type="entry name" value="(Trans)glycosidases"/>
    <property type="match status" value="1"/>
</dbReference>
<evidence type="ECO:0000256" key="2">
    <source>
        <dbReference type="ARBA" id="ARBA00011245"/>
    </source>
</evidence>
<protein>
    <submittedName>
        <fullName evidence="7">Glycoside hydrolase family 97 N-terminal domain-containing protein</fullName>
    </submittedName>
</protein>
<sequence length="631" mass="72457">MNKVKLSIVFFFSYLISIGQSDNGFHKSLTSPDTNYEINISKKLDDLGKSIIKYSVNYKGKQVILDSRFNIELDNHLNEWALAVKDKPKGNWMDELVLTDFKVNNVSNTWKPIFGERNTIENNYNELVLTFEQKASSNYKMDIQLRAYNQGVAFRYYFHTNPTGIYYHITEENTEFTFAKNTKAWFEPWAQGTYELLPLNDWPTESERPLTLELENGLYACIAEAGLVDFVRTKFKLSDLKKNTIKTALYESIDKVPYFGTSWRVIMAADTAGELIENNDILLNLNEPSAIKDTNWIKPGKIVRDISLTEKGAKAWIDFAAEHNLQYVLFDWKWYGPSFTFDSDARTVDIDLDLQSVIDYGKEKGIGIWVYVNQQALLKQDFEIFPLYKEWGVVGVKYGFVQVGSHRWTTWLHESIKRAADNQLMVNIHDEFRVTGEQRTLPNIMTVEGIRGNEEFPDATHNTTLPFTRGIAGMGDYTVCYYDKRLKTTHAHQLALSVVMYSPLQTLYWYDTADMYEREPEIAFFDAVPTVWDDTKILNGKIGEYITIARKSGKDWFIGSITNNDARDLEISLDFLDEGSKYKAIIYLDDSGVKTKTKVGVKEVKVKKGKKIKLNLLASGGTAIQIKKIVD</sequence>
<dbReference type="Pfam" id="PF14508">
    <property type="entry name" value="GH97_N"/>
    <property type="match status" value="1"/>
</dbReference>
<dbReference type="PANTHER" id="PTHR35803:SF3">
    <property type="entry name" value="ALPHA-GLUCOSIDASE"/>
    <property type="match status" value="1"/>
</dbReference>
<dbReference type="InterPro" id="IPR029483">
    <property type="entry name" value="GH97_C"/>
</dbReference>
<evidence type="ECO:0000259" key="4">
    <source>
        <dbReference type="Pfam" id="PF10566"/>
    </source>
</evidence>
<evidence type="ECO:0000313" key="8">
    <source>
        <dbReference type="Proteomes" id="UP001597061"/>
    </source>
</evidence>
<dbReference type="Pfam" id="PF14509">
    <property type="entry name" value="GH97_C"/>
    <property type="match status" value="1"/>
</dbReference>
<comment type="cofactor">
    <cofactor evidence="1">
        <name>Ca(2+)</name>
        <dbReference type="ChEBI" id="CHEBI:29108"/>
    </cofactor>
</comment>
<dbReference type="PANTHER" id="PTHR35803">
    <property type="entry name" value="GLUCAN 1,4-ALPHA-GLUCOSIDASE SUSB-RELATED"/>
    <property type="match status" value="1"/>
</dbReference>
<keyword evidence="3" id="KW-0106">Calcium</keyword>
<accession>A0ABW3JPA1</accession>
<dbReference type="InterPro" id="IPR013785">
    <property type="entry name" value="Aldolase_TIM"/>
</dbReference>
<dbReference type="InterPro" id="IPR029486">
    <property type="entry name" value="GH97_N"/>
</dbReference>
<feature type="domain" description="Glycosyl-hydrolase 97 N-terminal" evidence="5">
    <location>
        <begin position="29"/>
        <end position="288"/>
    </location>
</feature>
<keyword evidence="7" id="KW-0378">Hydrolase</keyword>
<comment type="caution">
    <text evidence="7">The sequence shown here is derived from an EMBL/GenBank/DDBJ whole genome shotgun (WGS) entry which is preliminary data.</text>
</comment>
<dbReference type="EMBL" id="JBHTJI010000042">
    <property type="protein sequence ID" value="MFD0991112.1"/>
    <property type="molecule type" value="Genomic_DNA"/>
</dbReference>
<dbReference type="Pfam" id="PF10566">
    <property type="entry name" value="Glyco_hydro_97"/>
    <property type="match status" value="1"/>
</dbReference>
<dbReference type="InterPro" id="IPR014718">
    <property type="entry name" value="GH-type_carb-bd"/>
</dbReference>
<comment type="subunit">
    <text evidence="2">Monomer.</text>
</comment>
<evidence type="ECO:0000259" key="5">
    <source>
        <dbReference type="Pfam" id="PF14508"/>
    </source>
</evidence>
<gene>
    <name evidence="7" type="ORF">ACFQ1R_13470</name>
</gene>
<evidence type="ECO:0000313" key="7">
    <source>
        <dbReference type="EMBL" id="MFD0991112.1"/>
    </source>
</evidence>
<dbReference type="Gene3D" id="2.70.98.10">
    <property type="match status" value="1"/>
</dbReference>
<dbReference type="Proteomes" id="UP001597061">
    <property type="component" value="Unassembled WGS sequence"/>
</dbReference>
<proteinExistence type="predicted"/>
<dbReference type="RefSeq" id="WP_379926791.1">
    <property type="nucleotide sequence ID" value="NZ_JBHTJI010000042.1"/>
</dbReference>
<feature type="domain" description="Glycosyl-hydrolase 97 catalytic" evidence="4">
    <location>
        <begin position="308"/>
        <end position="450"/>
    </location>
</feature>
<dbReference type="InterPro" id="IPR017853">
    <property type="entry name" value="GH"/>
</dbReference>
<evidence type="ECO:0000259" key="6">
    <source>
        <dbReference type="Pfam" id="PF14509"/>
    </source>
</evidence>